<feature type="compositionally biased region" description="Low complexity" evidence="3">
    <location>
        <begin position="465"/>
        <end position="475"/>
    </location>
</feature>
<dbReference type="InterPro" id="IPR050825">
    <property type="entry name" value="RBM42_RBP45_47-like"/>
</dbReference>
<feature type="domain" description="RRM" evidence="4">
    <location>
        <begin position="59"/>
        <end position="140"/>
    </location>
</feature>
<dbReference type="InterPro" id="IPR003954">
    <property type="entry name" value="RRM_euk-type"/>
</dbReference>
<keyword evidence="6" id="KW-1185">Reference proteome</keyword>
<dbReference type="PANTHER" id="PTHR47640:SF5">
    <property type="entry name" value="RRM DOMAIN-CONTAINING PROTEIN"/>
    <property type="match status" value="1"/>
</dbReference>
<dbReference type="PANTHER" id="PTHR47640">
    <property type="entry name" value="TRNA SELENOCYSTEINE 1-ASSOCIATED PROTEIN 1-RELATED-RELATED"/>
    <property type="match status" value="1"/>
</dbReference>
<comment type="caution">
    <text evidence="5">The sequence shown here is derived from an EMBL/GenBank/DDBJ whole genome shotgun (WGS) entry which is preliminary data.</text>
</comment>
<evidence type="ECO:0000313" key="5">
    <source>
        <dbReference type="EMBL" id="KAG0259009.1"/>
    </source>
</evidence>
<evidence type="ECO:0000256" key="1">
    <source>
        <dbReference type="ARBA" id="ARBA00022884"/>
    </source>
</evidence>
<feature type="compositionally biased region" description="Basic residues" evidence="3">
    <location>
        <begin position="400"/>
        <end position="415"/>
    </location>
</feature>
<feature type="compositionally biased region" description="Low complexity" evidence="3">
    <location>
        <begin position="439"/>
        <end position="456"/>
    </location>
</feature>
<sequence length="514" mass="55905">MDQFAAQPQQGSPVISVTSQPTTPAPSAAAAGGPGSTLSPNAAATAVASSAFQPDENSKTLYVGNLDQNVNEVGLQELFSQAGGHVESVKIIRDKNFAHQGGLNYGFVEFAEHVAAQNALQTMNGRRVYHHEIKVNWAFTGQVAGKEDTVSHYHIFIGDLSPEINDETLSQAFSAFGTMTDARVMWDANSGKSRGYGFAAYKERADAERAIATMNGQILGNRAVRCNWASQRGMPGPAFAHGMHQGGNSFKMVAGQAHQFNTTVYVGNLPPHTTQEDLIPFFQSFGCVVDMRLQPDRGFAFVKLETHEKAANAIVHLAGTMINGRPAKLSWGKDRTAENAARNNHYGYYNNGSGYPMGGHQNSGNYPFSYNNNHNNHHSNHHHHNNNHYGGNGQTYGRNGPHHHHQQQHHHHNQHHQQQQQQHHHHHHNQQQHHHQNNHHMNNQHAFHQQQQQQQQRVGGLDGVPGATGSSALAAGSSALPPANAAIGSNNGSIGQEAYEQFSSAPGAGFGGPR</sequence>
<evidence type="ECO:0000256" key="3">
    <source>
        <dbReference type="SAM" id="MobiDB-lite"/>
    </source>
</evidence>
<dbReference type="GO" id="GO:0005829">
    <property type="term" value="C:cytosol"/>
    <property type="evidence" value="ECO:0007669"/>
    <property type="project" value="TreeGrafter"/>
</dbReference>
<dbReference type="SUPFAM" id="SSF54928">
    <property type="entry name" value="RNA-binding domain, RBD"/>
    <property type="match status" value="3"/>
</dbReference>
<dbReference type="InterPro" id="IPR000504">
    <property type="entry name" value="RRM_dom"/>
</dbReference>
<accession>A0A9P6Q5F3</accession>
<dbReference type="Proteomes" id="UP000726737">
    <property type="component" value="Unassembled WGS sequence"/>
</dbReference>
<protein>
    <recommendedName>
        <fullName evidence="4">RRM domain-containing protein</fullName>
    </recommendedName>
</protein>
<proteinExistence type="predicted"/>
<dbReference type="OrthoDB" id="8093034at2759"/>
<dbReference type="Pfam" id="PF00076">
    <property type="entry name" value="RRM_1"/>
    <property type="match status" value="3"/>
</dbReference>
<feature type="compositionally biased region" description="Low complexity" evidence="3">
    <location>
        <begin position="21"/>
        <end position="41"/>
    </location>
</feature>
<evidence type="ECO:0000259" key="4">
    <source>
        <dbReference type="PROSITE" id="PS50102"/>
    </source>
</evidence>
<name>A0A9P6Q5F3_9FUNG</name>
<feature type="region of interest" description="Disordered" evidence="3">
    <location>
        <begin position="1"/>
        <end position="41"/>
    </location>
</feature>
<dbReference type="SMART" id="SM00360">
    <property type="entry name" value="RRM"/>
    <property type="match status" value="3"/>
</dbReference>
<dbReference type="GO" id="GO:0003729">
    <property type="term" value="F:mRNA binding"/>
    <property type="evidence" value="ECO:0007669"/>
    <property type="project" value="InterPro"/>
</dbReference>
<dbReference type="SMART" id="SM00361">
    <property type="entry name" value="RRM_1"/>
    <property type="match status" value="3"/>
</dbReference>
<keyword evidence="1 2" id="KW-0694">RNA-binding</keyword>
<feature type="compositionally biased region" description="Basic residues" evidence="3">
    <location>
        <begin position="422"/>
        <end position="438"/>
    </location>
</feature>
<feature type="domain" description="RRM" evidence="4">
    <location>
        <begin position="153"/>
        <end position="231"/>
    </location>
</feature>
<feature type="compositionally biased region" description="Basic residues" evidence="3">
    <location>
        <begin position="375"/>
        <end position="386"/>
    </location>
</feature>
<organism evidence="5 6">
    <name type="scientific">Mortierella polycephala</name>
    <dbReference type="NCBI Taxonomy" id="41804"/>
    <lineage>
        <taxon>Eukaryota</taxon>
        <taxon>Fungi</taxon>
        <taxon>Fungi incertae sedis</taxon>
        <taxon>Mucoromycota</taxon>
        <taxon>Mortierellomycotina</taxon>
        <taxon>Mortierellomycetes</taxon>
        <taxon>Mortierellales</taxon>
        <taxon>Mortierellaceae</taxon>
        <taxon>Mortierella</taxon>
    </lineage>
</organism>
<dbReference type="EMBL" id="JAAAJA010000198">
    <property type="protein sequence ID" value="KAG0259009.1"/>
    <property type="molecule type" value="Genomic_DNA"/>
</dbReference>
<dbReference type="PROSITE" id="PS50102">
    <property type="entry name" value="RRM"/>
    <property type="match status" value="3"/>
</dbReference>
<dbReference type="AlphaFoldDB" id="A0A9P6Q5F3"/>
<dbReference type="InterPro" id="IPR012677">
    <property type="entry name" value="Nucleotide-bd_a/b_plait_sf"/>
</dbReference>
<feature type="domain" description="RRM" evidence="4">
    <location>
        <begin position="262"/>
        <end position="334"/>
    </location>
</feature>
<feature type="region of interest" description="Disordered" evidence="3">
    <location>
        <begin position="364"/>
        <end position="475"/>
    </location>
</feature>
<dbReference type="Gene3D" id="3.30.70.330">
    <property type="match status" value="3"/>
</dbReference>
<evidence type="ECO:0000256" key="2">
    <source>
        <dbReference type="PROSITE-ProRule" id="PRU00176"/>
    </source>
</evidence>
<reference evidence="5" key="1">
    <citation type="journal article" date="2020" name="Fungal Divers.">
        <title>Resolving the Mortierellaceae phylogeny through synthesis of multi-gene phylogenetics and phylogenomics.</title>
        <authorList>
            <person name="Vandepol N."/>
            <person name="Liber J."/>
            <person name="Desiro A."/>
            <person name="Na H."/>
            <person name="Kennedy M."/>
            <person name="Barry K."/>
            <person name="Grigoriev I.V."/>
            <person name="Miller A.N."/>
            <person name="O'Donnell K."/>
            <person name="Stajich J.E."/>
            <person name="Bonito G."/>
        </authorList>
    </citation>
    <scope>NUCLEOTIDE SEQUENCE</scope>
    <source>
        <strain evidence="5">KOD948</strain>
    </source>
</reference>
<gene>
    <name evidence="5" type="ORF">BG011_002872</name>
</gene>
<feature type="compositionally biased region" description="Polar residues" evidence="3">
    <location>
        <begin position="1"/>
        <end position="20"/>
    </location>
</feature>
<evidence type="ECO:0000313" key="6">
    <source>
        <dbReference type="Proteomes" id="UP000726737"/>
    </source>
</evidence>
<dbReference type="InterPro" id="IPR035979">
    <property type="entry name" value="RBD_domain_sf"/>
</dbReference>